<dbReference type="HAMAP" id="MF_00983">
    <property type="entry name" value="PriA"/>
    <property type="match status" value="1"/>
</dbReference>
<feature type="binding site" evidence="12">
    <location>
        <position position="350"/>
    </location>
    <ligand>
        <name>Zn(2+)</name>
        <dbReference type="ChEBI" id="CHEBI:29105"/>
        <label>2</label>
    </ligand>
</feature>
<dbReference type="SMART" id="SM00490">
    <property type="entry name" value="HELICc"/>
    <property type="match status" value="1"/>
</dbReference>
<dbReference type="PANTHER" id="PTHR30580">
    <property type="entry name" value="PRIMOSOMAL PROTEIN N"/>
    <property type="match status" value="1"/>
</dbReference>
<dbReference type="HOGENOM" id="CLU_013353_4_1_7"/>
<feature type="binding site" evidence="12">
    <location>
        <position position="338"/>
    </location>
    <ligand>
        <name>Zn(2+)</name>
        <dbReference type="ChEBI" id="CHEBI:29105"/>
        <label>1</label>
    </ligand>
</feature>
<dbReference type="InterPro" id="IPR005259">
    <property type="entry name" value="PriA"/>
</dbReference>
<feature type="binding site" evidence="12">
    <location>
        <position position="365"/>
    </location>
    <ligand>
        <name>Zn(2+)</name>
        <dbReference type="ChEBI" id="CHEBI:29105"/>
        <label>2</label>
    </ligand>
</feature>
<keyword evidence="6 12" id="KW-0347">Helicase</keyword>
<reference evidence="16" key="1">
    <citation type="submission" date="2006-12" db="EMBL/GenBank/DDBJ databases">
        <authorList>
            <person name="Fouts D.E."/>
            <person name="Nelson K.E."/>
            <person name="Sebastian Y."/>
        </authorList>
    </citation>
    <scope>NUCLEOTIDE SEQUENCE [LARGE SCALE GENOMIC DNA]</scope>
    <source>
        <strain evidence="16">81-176</strain>
    </source>
</reference>
<comment type="cofactor">
    <cofactor evidence="12">
        <name>Zn(2+)</name>
        <dbReference type="ChEBI" id="CHEBI:29105"/>
    </cofactor>
    <text evidence="12">Binds 2 zinc ions per subunit.</text>
</comment>
<comment type="catalytic activity">
    <reaction evidence="12">
        <text>Couples ATP hydrolysis with the unwinding of duplex DNA by translocating in the 3'-5' direction.</text>
        <dbReference type="EC" id="5.6.2.4"/>
    </reaction>
</comment>
<gene>
    <name evidence="12 15" type="primary">priA</name>
    <name evidence="15" type="ordered locus">CJJ81176_0707</name>
</gene>
<dbReference type="InterPro" id="IPR001650">
    <property type="entry name" value="Helicase_C-like"/>
</dbReference>
<dbReference type="SUPFAM" id="SSF52540">
    <property type="entry name" value="P-loop containing nucleoside triphosphate hydrolases"/>
    <property type="match status" value="1"/>
</dbReference>
<feature type="binding site" evidence="12">
    <location>
        <position position="368"/>
    </location>
    <ligand>
        <name>Zn(2+)</name>
        <dbReference type="ChEBI" id="CHEBI:29105"/>
        <label>2</label>
    </ligand>
</feature>
<keyword evidence="9 12" id="KW-0238">DNA-binding</keyword>
<dbReference type="RefSeq" id="WP_011812727.1">
    <property type="nucleotide sequence ID" value="NC_008787.1"/>
</dbReference>
<evidence type="ECO:0000256" key="10">
    <source>
        <dbReference type="ARBA" id="ARBA00023235"/>
    </source>
</evidence>
<keyword evidence="2 12" id="KW-0235">DNA replication</keyword>
<feature type="binding site" evidence="12">
    <location>
        <position position="341"/>
    </location>
    <ligand>
        <name>Zn(2+)</name>
        <dbReference type="ChEBI" id="CHEBI:29105"/>
        <label>1</label>
    </ligand>
</feature>
<feature type="domain" description="Helicase ATP-binding" evidence="13">
    <location>
        <begin position="124"/>
        <end position="290"/>
    </location>
</feature>
<keyword evidence="7 12" id="KW-0862">Zinc</keyword>
<evidence type="ECO:0000313" key="15">
    <source>
        <dbReference type="EMBL" id="EAQ72425.1"/>
    </source>
</evidence>
<dbReference type="GO" id="GO:0005524">
    <property type="term" value="F:ATP binding"/>
    <property type="evidence" value="ECO:0007669"/>
    <property type="project" value="UniProtKB-UniRule"/>
</dbReference>
<dbReference type="FunFam" id="3.40.50.300:FF:000489">
    <property type="entry name" value="Primosome assembly protein PriA"/>
    <property type="match status" value="1"/>
</dbReference>
<dbReference type="PROSITE" id="PS51192">
    <property type="entry name" value="HELICASE_ATP_BIND_1"/>
    <property type="match status" value="1"/>
</dbReference>
<dbReference type="Pfam" id="PF00270">
    <property type="entry name" value="DEAD"/>
    <property type="match status" value="1"/>
</dbReference>
<dbReference type="SMART" id="SM00487">
    <property type="entry name" value="DEXDc"/>
    <property type="match status" value="1"/>
</dbReference>
<dbReference type="GO" id="GO:0006302">
    <property type="term" value="P:double-strand break repair"/>
    <property type="evidence" value="ECO:0007669"/>
    <property type="project" value="InterPro"/>
</dbReference>
<feature type="binding site" evidence="12">
    <location>
        <position position="347"/>
    </location>
    <ligand>
        <name>Zn(2+)</name>
        <dbReference type="ChEBI" id="CHEBI:29105"/>
        <label>2</label>
    </ligand>
</feature>
<dbReference type="InterPro" id="IPR027417">
    <property type="entry name" value="P-loop_NTPase"/>
</dbReference>
<evidence type="ECO:0000256" key="4">
    <source>
        <dbReference type="ARBA" id="ARBA00022741"/>
    </source>
</evidence>
<evidence type="ECO:0000256" key="12">
    <source>
        <dbReference type="HAMAP-Rule" id="MF_00983"/>
    </source>
</evidence>
<name>A0A0H3P9L4_CAMJJ</name>
<evidence type="ECO:0000256" key="8">
    <source>
        <dbReference type="ARBA" id="ARBA00022840"/>
    </source>
</evidence>
<evidence type="ECO:0000256" key="6">
    <source>
        <dbReference type="ARBA" id="ARBA00022806"/>
    </source>
</evidence>
<dbReference type="InterPro" id="IPR040498">
    <property type="entry name" value="PriA_CRR"/>
</dbReference>
<comment type="similarity">
    <text evidence="12">Belongs to the helicase family. PriA subfamily.</text>
</comment>
<proteinExistence type="inferred from homology"/>
<dbReference type="Pfam" id="PF00271">
    <property type="entry name" value="Helicase_C"/>
    <property type="match status" value="1"/>
</dbReference>
<dbReference type="PROSITE" id="PS51194">
    <property type="entry name" value="HELICASE_CTER"/>
    <property type="match status" value="1"/>
</dbReference>
<dbReference type="KEGG" id="cjj:CJJ81176_0707"/>
<dbReference type="NCBIfam" id="TIGR00595">
    <property type="entry name" value="priA"/>
    <property type="match status" value="1"/>
</dbReference>
<dbReference type="NCBIfam" id="NF004069">
    <property type="entry name" value="PRK05580.2-1"/>
    <property type="match status" value="1"/>
</dbReference>
<dbReference type="GO" id="GO:0043138">
    <property type="term" value="F:3'-5' DNA helicase activity"/>
    <property type="evidence" value="ECO:0007669"/>
    <property type="project" value="UniProtKB-EC"/>
</dbReference>
<dbReference type="PANTHER" id="PTHR30580:SF0">
    <property type="entry name" value="PRIMOSOMAL PROTEIN N"/>
    <property type="match status" value="1"/>
</dbReference>
<dbReference type="InterPro" id="IPR014001">
    <property type="entry name" value="Helicase_ATP-bd"/>
</dbReference>
<dbReference type="Pfam" id="PF18074">
    <property type="entry name" value="PriA_C"/>
    <property type="match status" value="1"/>
</dbReference>
<dbReference type="InterPro" id="IPR011545">
    <property type="entry name" value="DEAD/DEAH_box_helicase_dom"/>
</dbReference>
<organism evidence="15 16">
    <name type="scientific">Campylobacter jejuni subsp. jejuni serotype O:23/36 (strain 81-176)</name>
    <dbReference type="NCBI Taxonomy" id="354242"/>
    <lineage>
        <taxon>Bacteria</taxon>
        <taxon>Pseudomonadati</taxon>
        <taxon>Campylobacterota</taxon>
        <taxon>Epsilonproteobacteria</taxon>
        <taxon>Campylobacterales</taxon>
        <taxon>Campylobacteraceae</taxon>
        <taxon>Campylobacter</taxon>
    </lineage>
</organism>
<comment type="function">
    <text evidence="12">Initiates the restart of stalled replication forks, which reloads the replicative helicase on sites other than the origin of replication. Recognizes and binds to abandoned replication forks and remodels them to uncover a helicase loading site. Promotes assembly of the primosome at these replication forks.</text>
</comment>
<evidence type="ECO:0000259" key="14">
    <source>
        <dbReference type="PROSITE" id="PS51194"/>
    </source>
</evidence>
<dbReference type="GO" id="GO:0006310">
    <property type="term" value="P:DNA recombination"/>
    <property type="evidence" value="ECO:0007669"/>
    <property type="project" value="InterPro"/>
</dbReference>
<dbReference type="InterPro" id="IPR041236">
    <property type="entry name" value="PriA_C"/>
</dbReference>
<evidence type="ECO:0000256" key="1">
    <source>
        <dbReference type="ARBA" id="ARBA00022515"/>
    </source>
</evidence>
<accession>A0A0H3P9L4</accession>
<evidence type="ECO:0000256" key="7">
    <source>
        <dbReference type="ARBA" id="ARBA00022833"/>
    </source>
</evidence>
<keyword evidence="3 12" id="KW-0479">Metal-binding</keyword>
<evidence type="ECO:0000313" key="16">
    <source>
        <dbReference type="Proteomes" id="UP000000646"/>
    </source>
</evidence>
<dbReference type="GO" id="GO:0003677">
    <property type="term" value="F:DNA binding"/>
    <property type="evidence" value="ECO:0007669"/>
    <property type="project" value="UniProtKB-UniRule"/>
</dbReference>
<evidence type="ECO:0000256" key="9">
    <source>
        <dbReference type="ARBA" id="ARBA00023125"/>
    </source>
</evidence>
<dbReference type="GO" id="GO:1990077">
    <property type="term" value="C:primosome complex"/>
    <property type="evidence" value="ECO:0007669"/>
    <property type="project" value="UniProtKB-UniRule"/>
</dbReference>
<keyword evidence="10 12" id="KW-0413">Isomerase</keyword>
<evidence type="ECO:0000256" key="3">
    <source>
        <dbReference type="ARBA" id="ARBA00022723"/>
    </source>
</evidence>
<dbReference type="Proteomes" id="UP000000646">
    <property type="component" value="Chromosome"/>
</dbReference>
<feature type="domain" description="Helicase C-terminal" evidence="14">
    <location>
        <begin position="373"/>
        <end position="527"/>
    </location>
</feature>
<feature type="binding site" evidence="12">
    <location>
        <position position="381"/>
    </location>
    <ligand>
        <name>Zn(2+)</name>
        <dbReference type="ChEBI" id="CHEBI:29105"/>
        <label>1</label>
    </ligand>
</feature>
<evidence type="ECO:0000256" key="11">
    <source>
        <dbReference type="ARBA" id="ARBA00048988"/>
    </source>
</evidence>
<dbReference type="Pfam" id="PF18319">
    <property type="entry name" value="Zn_ribbon_PriA"/>
    <property type="match status" value="1"/>
</dbReference>
<dbReference type="Gene3D" id="3.40.50.300">
    <property type="entry name" value="P-loop containing nucleotide triphosphate hydrolases"/>
    <property type="match status" value="2"/>
</dbReference>
<keyword evidence="5 12" id="KW-0378">Hydrolase</keyword>
<evidence type="ECO:0000256" key="2">
    <source>
        <dbReference type="ARBA" id="ARBA00022705"/>
    </source>
</evidence>
<dbReference type="GO" id="GO:0006270">
    <property type="term" value="P:DNA replication initiation"/>
    <property type="evidence" value="ECO:0007669"/>
    <property type="project" value="TreeGrafter"/>
</dbReference>
<protein>
    <recommendedName>
        <fullName evidence="12">Replication restart protein PriA</fullName>
    </recommendedName>
    <alternativeName>
        <fullName evidence="12">ATP-dependent DNA helicase PriA</fullName>
        <ecNumber evidence="12">5.6.2.4</ecNumber>
    </alternativeName>
    <alternativeName>
        <fullName evidence="12">DNA 3'-5' helicase PriA</fullName>
    </alternativeName>
</protein>
<dbReference type="eggNOG" id="COG1198">
    <property type="taxonomic scope" value="Bacteria"/>
</dbReference>
<keyword evidence="1 12" id="KW-0639">Primosome</keyword>
<dbReference type="GO" id="GO:0016887">
    <property type="term" value="F:ATP hydrolysis activity"/>
    <property type="evidence" value="ECO:0007669"/>
    <property type="project" value="RHEA"/>
</dbReference>
<dbReference type="GO" id="GO:0008270">
    <property type="term" value="F:zinc ion binding"/>
    <property type="evidence" value="ECO:0007669"/>
    <property type="project" value="UniProtKB-UniRule"/>
</dbReference>
<dbReference type="EC" id="5.6.2.4" evidence="12"/>
<keyword evidence="4 12" id="KW-0547">Nucleotide-binding</keyword>
<feature type="binding site" evidence="12">
    <location>
        <position position="378"/>
    </location>
    <ligand>
        <name>Zn(2+)</name>
        <dbReference type="ChEBI" id="CHEBI:29105"/>
        <label>1</label>
    </ligand>
</feature>
<comment type="subunit">
    <text evidence="12">Component of the replication restart primosome.</text>
</comment>
<dbReference type="GO" id="GO:0006269">
    <property type="term" value="P:DNA replication, synthesis of primer"/>
    <property type="evidence" value="ECO:0007669"/>
    <property type="project" value="UniProtKB-KW"/>
</dbReference>
<evidence type="ECO:0000256" key="5">
    <source>
        <dbReference type="ARBA" id="ARBA00022801"/>
    </source>
</evidence>
<comment type="catalytic activity">
    <reaction evidence="11 12">
        <text>ATP + H2O = ADP + phosphate + H(+)</text>
        <dbReference type="Rhea" id="RHEA:13065"/>
        <dbReference type="ChEBI" id="CHEBI:15377"/>
        <dbReference type="ChEBI" id="CHEBI:15378"/>
        <dbReference type="ChEBI" id="CHEBI:30616"/>
        <dbReference type="ChEBI" id="CHEBI:43474"/>
        <dbReference type="ChEBI" id="CHEBI:456216"/>
        <dbReference type="EC" id="5.6.2.4"/>
    </reaction>
</comment>
<evidence type="ECO:0000259" key="13">
    <source>
        <dbReference type="PROSITE" id="PS51192"/>
    </source>
</evidence>
<sequence>MQRSDIRYYELAICGLYLDNLTFHSFDEIKPLTQVLVDLKSKKNLKAIVLKECQKPDFKTIEIKEITKYFLTPLQLELANFIVYYYASKLGFVLGFFETSPKYECQKMFFKDTPKLSNQQQNALSFLQKENNSLLFADTGSGKTEIYISLIKECLEQGKQALLLMPEIALTPQMQKRLEVYFKDNFFLWHSKISKKKKQEYLECFCKGEVLLVAGARSALFLPFRNLGLIVVDEEHDNSYKASNQPFINARDLALFLGQKNNIKVVLGSATPSLTSFYKQKSFRLKGTFFESKKHFLYDENELSITPMLLSELEKSLKHQKQAIVFLPTRANFRQIICKDCGETIKCPFCSIAMSMHKKKNILKCHYCNYTSLIEQNCPSCKGEMLEARKIGTAELLELLQNALPLAKIAKFDSDEITSVKKLNTILKNFNENKIDILIGTSMLAKGHDYHSVDLSVILGLDEYLLRPSFRASEETLALAMQVAGRAGRKGEARVLLQTKNRAFFERYIENYDAFLKDELENRKDLYPPFKRLLRVLIEDKDQKSAQKLCEKFASQFRNIKQVELVGYGICGVEMLYGKYRFYLLLRSENHKALVAIENYILQFKNASVDIDPIDFV</sequence>
<dbReference type="EMBL" id="CP000538">
    <property type="protein sequence ID" value="EAQ72425.1"/>
    <property type="molecule type" value="Genomic_DNA"/>
</dbReference>
<keyword evidence="8 12" id="KW-0067">ATP-binding</keyword>
<dbReference type="AlphaFoldDB" id="A0A0H3P9L4"/>